<keyword evidence="2" id="KW-1185">Reference proteome</keyword>
<sequence>MVSFQCDGCGDTIKKPQLDKHRNRCWATFSCIDCSTTFHGTDYKSHTSCISEAEKYQGALYKGKKAGGHAGNNSTAKAETTNGRYQPYPTSKPVQQEETPVVTESETATPAPETAAAAPAPAIHPSRTALLNGGAVNSRREKPARSAFPNLHPGSNYPPPKPYGRNAGRQQQVSTKVYATGMNGVAGEAPMRSWGGSPAPEEGQDAVNGASAGMVQEASTSSPMMVDVEKKKKKKKKGDKGGTGSRANSSAAKRATTADAETPASTATTDQGDAVKATAEAPAVVIPATPMASDAQHTRPEGDSKKKRKAEGEVDEDTTMTTGDASSSSSSSTGKTAKKLRKALQSIATSSKQSSSSSVPLASLIEKISGELSKKKKSSDGGVIDATIITRDIKVKFVEGSNGQEGQWVLEV</sequence>
<name>A0ACC2XDZ1_9TREE</name>
<dbReference type="EMBL" id="JASBWV010000016">
    <property type="protein sequence ID" value="KAJ9121881.1"/>
    <property type="molecule type" value="Genomic_DNA"/>
</dbReference>
<accession>A0ACC2XDZ1</accession>
<reference evidence="1" key="1">
    <citation type="submission" date="2023-04" db="EMBL/GenBank/DDBJ databases">
        <title>Draft Genome sequencing of Naganishia species isolated from polar environments using Oxford Nanopore Technology.</title>
        <authorList>
            <person name="Leo P."/>
            <person name="Venkateswaran K."/>
        </authorList>
    </citation>
    <scope>NUCLEOTIDE SEQUENCE</scope>
    <source>
        <strain evidence="1">DBVPG 5303</strain>
    </source>
</reference>
<comment type="caution">
    <text evidence="1">The sequence shown here is derived from an EMBL/GenBank/DDBJ whole genome shotgun (WGS) entry which is preliminary data.</text>
</comment>
<proteinExistence type="predicted"/>
<evidence type="ECO:0000313" key="2">
    <source>
        <dbReference type="Proteomes" id="UP001234202"/>
    </source>
</evidence>
<evidence type="ECO:0000313" key="1">
    <source>
        <dbReference type="EMBL" id="KAJ9121881.1"/>
    </source>
</evidence>
<gene>
    <name evidence="1" type="ORF">QFC24_004463</name>
</gene>
<protein>
    <submittedName>
        <fullName evidence="1">Uncharacterized protein</fullName>
    </submittedName>
</protein>
<dbReference type="Proteomes" id="UP001234202">
    <property type="component" value="Unassembled WGS sequence"/>
</dbReference>
<organism evidence="1 2">
    <name type="scientific">Naganishia onofrii</name>
    <dbReference type="NCBI Taxonomy" id="1851511"/>
    <lineage>
        <taxon>Eukaryota</taxon>
        <taxon>Fungi</taxon>
        <taxon>Dikarya</taxon>
        <taxon>Basidiomycota</taxon>
        <taxon>Agaricomycotina</taxon>
        <taxon>Tremellomycetes</taxon>
        <taxon>Filobasidiales</taxon>
        <taxon>Filobasidiaceae</taxon>
        <taxon>Naganishia</taxon>
    </lineage>
</organism>